<gene>
    <name evidence="10" type="ORF">EJ104_11545</name>
</gene>
<comment type="pathway">
    <text evidence="2 8">One-carbon metabolism; tetrahydrofolate interconversion.</text>
</comment>
<evidence type="ECO:0000256" key="2">
    <source>
        <dbReference type="ARBA" id="ARBA00004777"/>
    </source>
</evidence>
<dbReference type="Proteomes" id="UP000277766">
    <property type="component" value="Unassembled WGS sequence"/>
</dbReference>
<dbReference type="GO" id="GO:0009086">
    <property type="term" value="P:methionine biosynthetic process"/>
    <property type="evidence" value="ECO:0007669"/>
    <property type="project" value="TreeGrafter"/>
</dbReference>
<comment type="similarity">
    <text evidence="3 8">Belongs to the methylenetetrahydrofolate reductase family.</text>
</comment>
<dbReference type="AlphaFoldDB" id="A0A3S0I505"/>
<keyword evidence="4 8" id="KW-0285">Flavoprotein</keyword>
<keyword evidence="6 8" id="KW-0560">Oxidoreductase</keyword>
<dbReference type="GO" id="GO:0071949">
    <property type="term" value="F:FAD binding"/>
    <property type="evidence" value="ECO:0007669"/>
    <property type="project" value="TreeGrafter"/>
</dbReference>
<dbReference type="InterPro" id="IPR029041">
    <property type="entry name" value="FAD-linked_oxidoreductase-like"/>
</dbReference>
<comment type="catalytic activity">
    <reaction evidence="7">
        <text>(6S)-5-methyl-5,6,7,8-tetrahydrofolate + NAD(+) = (6R)-5,10-methylene-5,6,7,8-tetrahydrofolate + NADH + H(+)</text>
        <dbReference type="Rhea" id="RHEA:19821"/>
        <dbReference type="ChEBI" id="CHEBI:15378"/>
        <dbReference type="ChEBI" id="CHEBI:15636"/>
        <dbReference type="ChEBI" id="CHEBI:18608"/>
        <dbReference type="ChEBI" id="CHEBI:57540"/>
        <dbReference type="ChEBI" id="CHEBI:57945"/>
        <dbReference type="EC" id="1.5.1.54"/>
    </reaction>
    <physiologicalReaction direction="right-to-left" evidence="7">
        <dbReference type="Rhea" id="RHEA:19823"/>
    </physiologicalReaction>
</comment>
<evidence type="ECO:0000256" key="6">
    <source>
        <dbReference type="ARBA" id="ARBA00023002"/>
    </source>
</evidence>
<dbReference type="GO" id="GO:0106312">
    <property type="term" value="F:methylenetetrahydrofolate reductase (NADH) activity"/>
    <property type="evidence" value="ECO:0007669"/>
    <property type="project" value="UniProtKB-EC"/>
</dbReference>
<dbReference type="RefSeq" id="WP_126352974.1">
    <property type="nucleotide sequence ID" value="NZ_CP086381.1"/>
</dbReference>
<sequence>MTHIPHISVELVPRTRQSIEAELQQLKALWPGITTVNVPDLDHLELGSCESCALPGAQGLTRIPHLRSSRVDVSDLGRLLRRLDELELTEVLVVRGDPPKDGRPVHDTSSVELIRALKAARPDLKVHAALDPYRQSLQDEQLYALKKIEAGAASLFTQPLFDTRLMEVFGEMLPGVPIYWGITNVSTERSKAYWVTRNRAVFPKSFEPTLEWCTAFAREAVQHAQETHSHLYFMPIRTELRDFLGAVIPPAGGGTDPEGQGESGAVNGVLADQSGRQASAFG</sequence>
<evidence type="ECO:0000256" key="8">
    <source>
        <dbReference type="RuleBase" id="RU003862"/>
    </source>
</evidence>
<dbReference type="InterPro" id="IPR003171">
    <property type="entry name" value="Mehydrof_redctse-like"/>
</dbReference>
<evidence type="ECO:0000256" key="7">
    <source>
        <dbReference type="ARBA" id="ARBA00048628"/>
    </source>
</evidence>
<reference evidence="10 11" key="1">
    <citation type="submission" date="2018-12" db="EMBL/GenBank/DDBJ databases">
        <title>Deinococcus radiophilus ATCC 27603 genome sequencing and assembly.</title>
        <authorList>
            <person name="Maclea K.S."/>
            <person name="Maynard C.R."/>
        </authorList>
    </citation>
    <scope>NUCLEOTIDE SEQUENCE [LARGE SCALE GENOMIC DNA]</scope>
    <source>
        <strain evidence="10 11">ATCC 27603</strain>
    </source>
</reference>
<dbReference type="GO" id="GO:0005829">
    <property type="term" value="C:cytosol"/>
    <property type="evidence" value="ECO:0007669"/>
    <property type="project" value="TreeGrafter"/>
</dbReference>
<evidence type="ECO:0000256" key="9">
    <source>
        <dbReference type="SAM" id="MobiDB-lite"/>
    </source>
</evidence>
<dbReference type="Pfam" id="PF02219">
    <property type="entry name" value="MTHFR"/>
    <property type="match status" value="1"/>
</dbReference>
<keyword evidence="11" id="KW-1185">Reference proteome</keyword>
<dbReference type="Gene3D" id="3.20.20.220">
    <property type="match status" value="1"/>
</dbReference>
<proteinExistence type="inferred from homology"/>
<dbReference type="UniPathway" id="UPA00193"/>
<comment type="cofactor">
    <cofactor evidence="1 8">
        <name>FAD</name>
        <dbReference type="ChEBI" id="CHEBI:57692"/>
    </cofactor>
</comment>
<evidence type="ECO:0000256" key="1">
    <source>
        <dbReference type="ARBA" id="ARBA00001974"/>
    </source>
</evidence>
<comment type="caution">
    <text evidence="10">The sequence shown here is derived from an EMBL/GenBank/DDBJ whole genome shotgun (WGS) entry which is preliminary data.</text>
</comment>
<accession>A0A3S0I505</accession>
<dbReference type="GO" id="GO:0035999">
    <property type="term" value="P:tetrahydrofolate interconversion"/>
    <property type="evidence" value="ECO:0007669"/>
    <property type="project" value="UniProtKB-UniPathway"/>
</dbReference>
<dbReference type="SUPFAM" id="SSF51730">
    <property type="entry name" value="FAD-linked oxidoreductase"/>
    <property type="match status" value="1"/>
</dbReference>
<evidence type="ECO:0000256" key="5">
    <source>
        <dbReference type="ARBA" id="ARBA00022827"/>
    </source>
</evidence>
<evidence type="ECO:0000256" key="3">
    <source>
        <dbReference type="ARBA" id="ARBA00006743"/>
    </source>
</evidence>
<organism evidence="10 11">
    <name type="scientific">Deinococcus radiophilus</name>
    <dbReference type="NCBI Taxonomy" id="32062"/>
    <lineage>
        <taxon>Bacteria</taxon>
        <taxon>Thermotogati</taxon>
        <taxon>Deinococcota</taxon>
        <taxon>Deinococci</taxon>
        <taxon>Deinococcales</taxon>
        <taxon>Deinococcaceae</taxon>
        <taxon>Deinococcus</taxon>
    </lineage>
</organism>
<dbReference type="PANTHER" id="PTHR45754">
    <property type="entry name" value="METHYLENETETRAHYDROFOLATE REDUCTASE"/>
    <property type="match status" value="1"/>
</dbReference>
<keyword evidence="5 8" id="KW-0274">FAD</keyword>
<evidence type="ECO:0000256" key="4">
    <source>
        <dbReference type="ARBA" id="ARBA00022630"/>
    </source>
</evidence>
<feature type="region of interest" description="Disordered" evidence="9">
    <location>
        <begin position="247"/>
        <end position="282"/>
    </location>
</feature>
<dbReference type="OrthoDB" id="9803687at2"/>
<dbReference type="PANTHER" id="PTHR45754:SF3">
    <property type="entry name" value="METHYLENETETRAHYDROFOLATE REDUCTASE (NADPH)"/>
    <property type="match status" value="1"/>
</dbReference>
<evidence type="ECO:0000313" key="11">
    <source>
        <dbReference type="Proteomes" id="UP000277766"/>
    </source>
</evidence>
<protein>
    <recommendedName>
        <fullName evidence="8">Methylenetetrahydrofolate reductase</fullName>
    </recommendedName>
</protein>
<evidence type="ECO:0000313" key="10">
    <source>
        <dbReference type="EMBL" id="RTR25279.1"/>
    </source>
</evidence>
<dbReference type="EMBL" id="RXPE01000032">
    <property type="protein sequence ID" value="RTR25279.1"/>
    <property type="molecule type" value="Genomic_DNA"/>
</dbReference>
<name>A0A3S0I505_9DEIO</name>